<name>B4FWD8_MAIZE</name>
<feature type="coiled-coil region" evidence="1">
    <location>
        <begin position="117"/>
        <end position="151"/>
    </location>
</feature>
<dbReference type="PANTHER" id="PTHR35164:SF5">
    <property type="entry name" value="OS02G0572600 PROTEIN"/>
    <property type="match status" value="1"/>
</dbReference>
<dbReference type="Gramene" id="Zm00001eb244690_T002">
    <property type="protein sequence ID" value="Zm00001eb244690_P002"/>
    <property type="gene ID" value="Zm00001eb244690"/>
</dbReference>
<dbReference type="SMR" id="B4FWD8"/>
<reference evidence="4" key="5">
    <citation type="submission" date="2021-05" db="UniProtKB">
        <authorList>
            <consortium name="EnsemblPlants"/>
        </authorList>
    </citation>
    <scope>IDENTIFICATION</scope>
    <source>
        <strain evidence="4">cv. B73</strain>
    </source>
</reference>
<reference evidence="4" key="4">
    <citation type="submission" date="2019-07" db="EMBL/GenBank/DDBJ databases">
        <authorList>
            <person name="Seetharam A."/>
            <person name="Woodhouse M."/>
            <person name="Cannon E."/>
        </authorList>
    </citation>
    <scope>NUCLEOTIDE SEQUENCE [LARGE SCALE GENOMIC DNA]</scope>
    <source>
        <strain evidence="4">cv. B73</strain>
    </source>
</reference>
<feature type="coiled-coil region" evidence="1">
    <location>
        <begin position="13"/>
        <end position="53"/>
    </location>
</feature>
<dbReference type="RefSeq" id="XP_008681457.1">
    <property type="nucleotide sequence ID" value="XM_008683235.4"/>
</dbReference>
<organism evidence="2">
    <name type="scientific">Zea mays</name>
    <name type="common">Maize</name>
    <dbReference type="NCBI Taxonomy" id="4577"/>
    <lineage>
        <taxon>Eukaryota</taxon>
        <taxon>Viridiplantae</taxon>
        <taxon>Streptophyta</taxon>
        <taxon>Embryophyta</taxon>
        <taxon>Tracheophyta</taxon>
        <taxon>Spermatophyta</taxon>
        <taxon>Magnoliopsida</taxon>
        <taxon>Liliopsida</taxon>
        <taxon>Poales</taxon>
        <taxon>Poaceae</taxon>
        <taxon>PACMAD clade</taxon>
        <taxon>Panicoideae</taxon>
        <taxon>Andropogonodae</taxon>
        <taxon>Andropogoneae</taxon>
        <taxon>Tripsacinae</taxon>
        <taxon>Zea</taxon>
    </lineage>
</organism>
<dbReference type="AlphaFoldDB" id="B4FWD8"/>
<dbReference type="OrthoDB" id="686137at2759"/>
<dbReference type="GeneID" id="100273576"/>
<reference evidence="2" key="1">
    <citation type="journal article" date="2009" name="PLoS Genet.">
        <title>Sequencing, mapping, and analysis of 27,455 maize full-length cDNAs.</title>
        <authorList>
            <person name="Soderlund C."/>
            <person name="Descour A."/>
            <person name="Kudrna D."/>
            <person name="Bomhoff M."/>
            <person name="Boyd L."/>
            <person name="Currie J."/>
            <person name="Angelova A."/>
            <person name="Collura K."/>
            <person name="Wissotski M."/>
            <person name="Ashley E."/>
            <person name="Morrow D."/>
            <person name="Fernandes J."/>
            <person name="Walbot V."/>
            <person name="Yu Y."/>
        </authorList>
    </citation>
    <scope>NUCLEOTIDE SEQUENCE</scope>
    <source>
        <strain evidence="2">B73</strain>
    </source>
</reference>
<dbReference type="KEGG" id="zma:100273576"/>
<dbReference type="EnsemblPlants" id="Zm00001eb244690_T002">
    <property type="protein sequence ID" value="Zm00001eb244690_P002"/>
    <property type="gene ID" value="Zm00001eb244690"/>
</dbReference>
<evidence type="ECO:0000313" key="3">
    <source>
        <dbReference type="EMBL" id="AQK71924.1"/>
    </source>
</evidence>
<dbReference type="eggNOG" id="ENOG502QSRG">
    <property type="taxonomic scope" value="Eukaryota"/>
</dbReference>
<keyword evidence="5" id="KW-1185">Reference proteome</keyword>
<dbReference type="OMA" id="KQREMKV"/>
<dbReference type="EMBL" id="CM000781">
    <property type="protein sequence ID" value="AQK71924.1"/>
    <property type="molecule type" value="Genomic_DNA"/>
</dbReference>
<dbReference type="STRING" id="4577.B4FWD8"/>
<protein>
    <submittedName>
        <fullName evidence="3">Myosin heavy chain-related protein</fullName>
    </submittedName>
</protein>
<sequence length="381" mass="42149">MRERVRLLEREAAAAKQREMKVLESLVQQTKEMERAKVAFEESRLEVAALRRQQHDEGAAAQAQAQQWSVMDLMFGGVDEEINGLRTKLRAAAQAEERGRKAADELAAALAAVTMEAKQLKAWLADAQAELEAAGAESDRLRGLLQGAEAELWSATERADALASDWKEAAAGWRAREKALLARARAAEKDDDNAALRRALERAAEEARASAEALEAARADCAGLREAGAEREQALEALRRDNDGLRDSEAAARERADELQARLAAAKEREVPLPLVERWKREDAQGKLGATAFLDSGRLGPGPGRKDRMFASLSNLAELKSAAALDDYGYEFDHLNLGQYGDGTERKVNKRRSILRKFGDLFRRSRSLYKPNLAPVLHNHY</sequence>
<evidence type="ECO:0000313" key="5">
    <source>
        <dbReference type="Proteomes" id="UP000007305"/>
    </source>
</evidence>
<dbReference type="RefSeq" id="NP_001141466.1">
    <property type="nucleotide sequence ID" value="NM_001147994.1"/>
</dbReference>
<dbReference type="Proteomes" id="UP000007305">
    <property type="component" value="Chromosome 5"/>
</dbReference>
<gene>
    <name evidence="4" type="primary">LOC100273576</name>
    <name evidence="3" type="ORF">ZEAMMB73_Zm00001d016909</name>
</gene>
<evidence type="ECO:0000313" key="4">
    <source>
        <dbReference type="EnsemblPlants" id="Zm00001eb244690_P001"/>
    </source>
</evidence>
<dbReference type="RefSeq" id="XP_008681456.1">
    <property type="nucleotide sequence ID" value="XM_008683234.4"/>
</dbReference>
<accession>B4FWD8</accession>
<keyword evidence="1" id="KW-0175">Coiled coil</keyword>
<dbReference type="EMBL" id="BT041426">
    <property type="protein sequence ID" value="ACF86431.1"/>
    <property type="molecule type" value="mRNA"/>
</dbReference>
<dbReference type="EnsemblPlants" id="Zm00001eb244690_T003">
    <property type="protein sequence ID" value="Zm00001eb244690_P003"/>
    <property type="gene ID" value="Zm00001eb244690"/>
</dbReference>
<dbReference type="EnsemblPlants" id="Zm00001eb244690_T001">
    <property type="protein sequence ID" value="Zm00001eb244690_P001"/>
    <property type="gene ID" value="Zm00001eb244690"/>
</dbReference>
<proteinExistence type="evidence at transcript level"/>
<dbReference type="HOGENOM" id="CLU_036440_0_0_1"/>
<dbReference type="Gramene" id="Zm00001eb244690_T003">
    <property type="protein sequence ID" value="Zm00001eb244690_P003"/>
    <property type="gene ID" value="Zm00001eb244690"/>
</dbReference>
<reference evidence="5" key="2">
    <citation type="journal article" date="2009" name="Science">
        <title>The B73 maize genome: complexity, diversity, and dynamics.</title>
        <authorList>
            <person name="Schnable P.S."/>
            <person name="Ware D."/>
            <person name="Fulton R.S."/>
            <person name="Stein J.C."/>
            <person name="Wei F."/>
            <person name="Pasternak S."/>
            <person name="Liang C."/>
            <person name="Zhang J."/>
            <person name="Fulton L."/>
            <person name="Graves T.A."/>
            <person name="Minx P."/>
            <person name="Reily A.D."/>
            <person name="Courtney L."/>
            <person name="Kruchowski S.S."/>
            <person name="Tomlinson C."/>
            <person name="Strong C."/>
            <person name="Delehaunty K."/>
            <person name="Fronick C."/>
            <person name="Courtney B."/>
            <person name="Rock S.M."/>
            <person name="Belter E."/>
            <person name="Du F."/>
            <person name="Kim K."/>
            <person name="Abbott R.M."/>
            <person name="Cotton M."/>
            <person name="Levy A."/>
            <person name="Marchetto P."/>
            <person name="Ochoa K."/>
            <person name="Jackson S.M."/>
            <person name="Gillam B."/>
            <person name="Chen W."/>
            <person name="Yan L."/>
            <person name="Higginbotham J."/>
            <person name="Cardenas M."/>
            <person name="Waligorski J."/>
            <person name="Applebaum E."/>
            <person name="Phelps L."/>
            <person name="Falcone J."/>
            <person name="Kanchi K."/>
            <person name="Thane T."/>
            <person name="Scimone A."/>
            <person name="Thane N."/>
            <person name="Henke J."/>
            <person name="Wang T."/>
            <person name="Ruppert J."/>
            <person name="Shah N."/>
            <person name="Rotter K."/>
            <person name="Hodges J."/>
            <person name="Ingenthron E."/>
            <person name="Cordes M."/>
            <person name="Kohlberg S."/>
            <person name="Sgro J."/>
            <person name="Delgado B."/>
            <person name="Mead K."/>
            <person name="Chinwalla A."/>
            <person name="Leonard S."/>
            <person name="Crouse K."/>
            <person name="Collura K."/>
            <person name="Kudrna D."/>
            <person name="Currie J."/>
            <person name="He R."/>
            <person name="Angelova A."/>
            <person name="Rajasekar S."/>
            <person name="Mueller T."/>
            <person name="Lomeli R."/>
            <person name="Scara G."/>
            <person name="Ko A."/>
            <person name="Delaney K."/>
            <person name="Wissotski M."/>
            <person name="Lopez G."/>
            <person name="Campos D."/>
            <person name="Braidotti M."/>
            <person name="Ashley E."/>
            <person name="Golser W."/>
            <person name="Kim H."/>
            <person name="Lee S."/>
            <person name="Lin J."/>
            <person name="Dujmic Z."/>
            <person name="Kim W."/>
            <person name="Talag J."/>
            <person name="Zuccolo A."/>
            <person name="Fan C."/>
            <person name="Sebastian A."/>
            <person name="Kramer M."/>
            <person name="Spiegel L."/>
            <person name="Nascimento L."/>
            <person name="Zutavern T."/>
            <person name="Miller B."/>
            <person name="Ambroise C."/>
            <person name="Muller S."/>
            <person name="Spooner W."/>
            <person name="Narechania A."/>
            <person name="Ren L."/>
            <person name="Wei S."/>
            <person name="Kumari S."/>
            <person name="Faga B."/>
            <person name="Levy M.J."/>
            <person name="McMahan L."/>
            <person name="Van Buren P."/>
            <person name="Vaughn M.W."/>
            <person name="Ying K."/>
            <person name="Yeh C.-T."/>
            <person name="Emrich S.J."/>
            <person name="Jia Y."/>
            <person name="Kalyanaraman A."/>
            <person name="Hsia A.-P."/>
            <person name="Barbazuk W.B."/>
            <person name="Baucom R.S."/>
            <person name="Brutnell T.P."/>
            <person name="Carpita N.C."/>
            <person name="Chaparro C."/>
            <person name="Chia J.-M."/>
            <person name="Deragon J.-M."/>
            <person name="Estill J.C."/>
            <person name="Fu Y."/>
            <person name="Jeddeloh J.A."/>
            <person name="Han Y."/>
            <person name="Lee H."/>
            <person name="Li P."/>
            <person name="Lisch D.R."/>
            <person name="Liu S."/>
            <person name="Liu Z."/>
            <person name="Nagel D.H."/>
            <person name="McCann M.C."/>
            <person name="SanMiguel P."/>
            <person name="Myers A.M."/>
            <person name="Nettleton D."/>
            <person name="Nguyen J."/>
            <person name="Penning B.W."/>
            <person name="Ponnala L."/>
            <person name="Schneider K.L."/>
            <person name="Schwartz D.C."/>
            <person name="Sharma A."/>
            <person name="Soderlund C."/>
            <person name="Springer N.M."/>
            <person name="Sun Q."/>
            <person name="Wang H."/>
            <person name="Waterman M."/>
            <person name="Westerman R."/>
            <person name="Wolfgruber T.K."/>
            <person name="Yang L."/>
            <person name="Yu Y."/>
            <person name="Zhang L."/>
            <person name="Zhou S."/>
            <person name="Zhu Q."/>
            <person name="Bennetzen J.L."/>
            <person name="Dawe R.K."/>
            <person name="Jiang J."/>
            <person name="Jiang N."/>
            <person name="Presting G.G."/>
            <person name="Wessler S.R."/>
            <person name="Aluru S."/>
            <person name="Martienssen R.A."/>
            <person name="Clifton S.W."/>
            <person name="McCombie W.R."/>
            <person name="Wing R.A."/>
            <person name="Wilson R.K."/>
        </authorList>
    </citation>
    <scope>NUCLEOTIDE SEQUENCE [LARGE SCALE GENOMIC DNA]</scope>
    <source>
        <strain evidence="5">cv. B73</strain>
    </source>
</reference>
<evidence type="ECO:0000313" key="2">
    <source>
        <dbReference type="EMBL" id="ACF86431.1"/>
    </source>
</evidence>
<feature type="coiled-coil region" evidence="1">
    <location>
        <begin position="186"/>
        <end position="269"/>
    </location>
</feature>
<dbReference type="ExpressionAtlas" id="B4FWD8">
    <property type="expression patterns" value="baseline"/>
</dbReference>
<dbReference type="FunCoup" id="B4FWD8">
    <property type="interactions" value="3"/>
</dbReference>
<dbReference type="PANTHER" id="PTHR35164">
    <property type="entry name" value="EXPRESSED PROTEIN"/>
    <property type="match status" value="1"/>
</dbReference>
<dbReference type="RefSeq" id="XP_008681455.1">
    <property type="nucleotide sequence ID" value="XM_008683233.4"/>
</dbReference>
<dbReference type="Gramene" id="Zm00001eb244690_T001">
    <property type="protein sequence ID" value="Zm00001eb244690_P001"/>
    <property type="gene ID" value="Zm00001eb244690"/>
</dbReference>
<dbReference type="PaxDb" id="4577-GRMZM2G176304_P01"/>
<reference evidence="3" key="3">
    <citation type="submission" date="2015-12" db="EMBL/GenBank/DDBJ databases">
        <title>Update maize B73 reference genome by single molecule sequencing technologies.</title>
        <authorList>
            <consortium name="Maize Genome Sequencing Project"/>
            <person name="Ware D."/>
        </authorList>
    </citation>
    <scope>NUCLEOTIDE SEQUENCE</scope>
    <source>
        <tissue evidence="3">Seedling</tissue>
    </source>
</reference>
<evidence type="ECO:0000256" key="1">
    <source>
        <dbReference type="SAM" id="Coils"/>
    </source>
</evidence>